<name>A0ABZ2RHA3_ECTME</name>
<comment type="similarity">
    <text evidence="1 2">Belongs to the pirin family.</text>
</comment>
<dbReference type="InterPro" id="IPR008778">
    <property type="entry name" value="Pirin_C_dom"/>
</dbReference>
<evidence type="ECO:0000259" key="4">
    <source>
        <dbReference type="Pfam" id="PF05726"/>
    </source>
</evidence>
<dbReference type="Gene3D" id="2.60.120.10">
    <property type="entry name" value="Jelly Rolls"/>
    <property type="match status" value="2"/>
</dbReference>
<feature type="domain" description="Pirin N-terminal" evidence="3">
    <location>
        <begin position="62"/>
        <end position="140"/>
    </location>
</feature>
<evidence type="ECO:0000259" key="3">
    <source>
        <dbReference type="Pfam" id="PF02678"/>
    </source>
</evidence>
<dbReference type="InterPro" id="IPR011051">
    <property type="entry name" value="RmlC_Cupin_sf"/>
</dbReference>
<sequence>MKNAVLNVTPLTAPWSGADPFLFCAYHLDHYPASDGDMGVPAEALGGRPLGSDFSRKNGFSMYHSERVPGFPVHPHRGFETVSFVRKGFVDHADSLGATARYGAGDVQWLTTGSGVQHAEMFPLLNEDKGNDLELFQIWLNLPARNKFAEPEFKMLWAEQIPVWRNVQGDNEQAVNDVTVIAGAFKPADGEVIVPPSPPKKSWAADEANKLALWSIRLSAGQRLTLPVEPDAGVMRMLYVYEADTFRVADQQLSGKTQVELSASASVEIENTGEGLLQIMLMQAKPIGEPVAAHGPFVMNNEAELHQAFADYRRTQFGGWSWPSNGPVHSADSGRFARYPGSSVDDRPPVK</sequence>
<evidence type="ECO:0000313" key="5">
    <source>
        <dbReference type="EMBL" id="WXL26386.1"/>
    </source>
</evidence>
<reference evidence="5 6" key="1">
    <citation type="submission" date="2024-03" db="EMBL/GenBank/DDBJ databases">
        <title>Complete genome of BD2.</title>
        <authorList>
            <person name="Cao G."/>
        </authorList>
    </citation>
    <scope>NUCLEOTIDE SEQUENCE [LARGE SCALE GENOMIC DNA]</scope>
    <source>
        <strain evidence="5 6">BD2</strain>
    </source>
</reference>
<organism evidence="5 6">
    <name type="scientific">Ectopseudomonas mendocina</name>
    <name type="common">Pseudomonas mendocina</name>
    <dbReference type="NCBI Taxonomy" id="300"/>
    <lineage>
        <taxon>Bacteria</taxon>
        <taxon>Pseudomonadati</taxon>
        <taxon>Pseudomonadota</taxon>
        <taxon>Gammaproteobacteria</taxon>
        <taxon>Pseudomonadales</taxon>
        <taxon>Pseudomonadaceae</taxon>
        <taxon>Ectopseudomonas</taxon>
    </lineage>
</organism>
<proteinExistence type="inferred from homology"/>
<feature type="domain" description="Pirin C-terminal" evidence="4">
    <location>
        <begin position="214"/>
        <end position="318"/>
    </location>
</feature>
<evidence type="ECO:0000256" key="2">
    <source>
        <dbReference type="RuleBase" id="RU003457"/>
    </source>
</evidence>
<dbReference type="Pfam" id="PF05726">
    <property type="entry name" value="Pirin_C"/>
    <property type="match status" value="1"/>
</dbReference>
<dbReference type="PANTHER" id="PTHR13903">
    <property type="entry name" value="PIRIN-RELATED"/>
    <property type="match status" value="1"/>
</dbReference>
<evidence type="ECO:0000313" key="6">
    <source>
        <dbReference type="Proteomes" id="UP001476583"/>
    </source>
</evidence>
<keyword evidence="6" id="KW-1185">Reference proteome</keyword>
<dbReference type="SUPFAM" id="SSF51182">
    <property type="entry name" value="RmlC-like cupins"/>
    <property type="match status" value="1"/>
</dbReference>
<dbReference type="InterPro" id="IPR003829">
    <property type="entry name" value="Pirin_N_dom"/>
</dbReference>
<gene>
    <name evidence="5" type="ORF">WG219_02530</name>
</gene>
<dbReference type="Proteomes" id="UP001476583">
    <property type="component" value="Chromosome"/>
</dbReference>
<dbReference type="InterPro" id="IPR012093">
    <property type="entry name" value="Pirin"/>
</dbReference>
<protein>
    <submittedName>
        <fullName evidence="5">Pirin family protein</fullName>
    </submittedName>
</protein>
<dbReference type="Pfam" id="PF02678">
    <property type="entry name" value="Pirin"/>
    <property type="match status" value="1"/>
</dbReference>
<evidence type="ECO:0000256" key="1">
    <source>
        <dbReference type="ARBA" id="ARBA00008416"/>
    </source>
</evidence>
<dbReference type="EMBL" id="CP148074">
    <property type="protein sequence ID" value="WXL26386.1"/>
    <property type="molecule type" value="Genomic_DNA"/>
</dbReference>
<dbReference type="PANTHER" id="PTHR13903:SF8">
    <property type="entry name" value="PIRIN"/>
    <property type="match status" value="1"/>
</dbReference>
<accession>A0ABZ2RHA3</accession>
<dbReference type="InterPro" id="IPR014710">
    <property type="entry name" value="RmlC-like_jellyroll"/>
</dbReference>